<evidence type="ECO:0000256" key="8">
    <source>
        <dbReference type="ARBA" id="ARBA00023136"/>
    </source>
</evidence>
<evidence type="ECO:0000256" key="4">
    <source>
        <dbReference type="ARBA" id="ARBA00022692"/>
    </source>
</evidence>
<dbReference type="RefSeq" id="XP_028864347.1">
    <property type="nucleotide sequence ID" value="XM_029008015.1"/>
</dbReference>
<evidence type="ECO:0000259" key="12">
    <source>
        <dbReference type="Pfam" id="PF07774"/>
    </source>
</evidence>
<sequence length="1101" mass="128628">MLLRIFFCFIAFLSKLTFGKNLPYANIGTLIGHINFIIPTQNLINNFILLSSFSGNIGLLNYKTGTLKYVKNHRDNEKVKKLHGDDKYATVLIYKNNFEEDSKGNYTKDENVYSYINVYDIVESYLLSVFEYKNEIIEDFLIKEEKIYILLQNRIDIGNINDSSTISINFKELNLNSIYTKIVVVNDNKITLFYVDTSLFCYIVNIDALNKTLVNLNKIKELQINDKINNYVSGSNSNKNVIIIYNKKYLHWIELLSEENKYYYNNVIINDENENTLFVNEINGKNKFIMDDGMDQWNTENYFVLNIGGNISVYSYNSDNKQMNVVGKRKKKNSEIVNHNENVNEHVNGHVNGHANEIVGYYINKNHKKDFIFAEDNNGKILIKKAKKYTEYNDDKETNNDIVIKVLNKSNNVHYNGEIIIGLYNKEQNIDYFFSVYNDSSFTVYKNNDVYYSREESLAYIEQLYFYNFQHLKKKKKKKTKKYPYSTKFHIIKELEKYVKDKLNSFNKSYLDEVMNIKAELSLLPFNFFYLSNEEKMSLLNICKNKKLKSESLINSKKGENTNFDTQNSGNYKFNLMRQMLQDSFEKYEHNHSSKYAGSSVVLVSTCNNIIFAIHLYTGLILYKMDGNILKGTKHIFSLKRHLCSFSFSNHNWAEIDNGKKIIFSDNANENTNNEKTASSTDEHSGKSTLNLRNNEIFLFKSFSKDSVITIFKSNESSHIVIFDILNGDILFKKKLDSFAVENIFVYKKNSSIIAVDNLLNTKIMHVNVDNSVIENINDEELFLYSINKSKNFIQGYKLINLTLSESKKSEVGLIQTYSIKLNDEKIEVFSKTLTEKDLFYPIKINKDASICYKYINDNIISYITKTLYEKRFIYSLYIIDGISGSLIYSKILDKYAHPPFHLVISENMVVLNYYNVNLNKYIIQIFEILLDRKDPGFLNLITSKKEKLVDLFDEKEIIVNEKNYVIDHNIKSFKFTETKRGITNKHILLLLDTNRIAALNVGLNEEDQNVYKDLNTFITQTDILYNSKGFISNESLLESTTLVFSWGNYLYFTCYQPNGSYDTIENFNLLLLLFLIILVFVGTYFSYIVRMNKELYSKWE</sequence>
<organism evidence="13 14">
    <name type="scientific">Plasmodium malariae</name>
    <dbReference type="NCBI Taxonomy" id="5858"/>
    <lineage>
        <taxon>Eukaryota</taxon>
        <taxon>Sar</taxon>
        <taxon>Alveolata</taxon>
        <taxon>Apicomplexa</taxon>
        <taxon>Aconoidasida</taxon>
        <taxon>Haemosporida</taxon>
        <taxon>Plasmodiidae</taxon>
        <taxon>Plasmodium</taxon>
        <taxon>Plasmodium (Plasmodium)</taxon>
    </lineage>
</organism>
<dbReference type="PANTHER" id="PTHR21573:SF0">
    <property type="entry name" value="ER MEMBRANE PROTEIN COMPLEX SUBUNIT 1"/>
    <property type="match status" value="1"/>
</dbReference>
<evidence type="ECO:0000256" key="3">
    <source>
        <dbReference type="ARBA" id="ARBA00020824"/>
    </source>
</evidence>
<feature type="transmembrane region" description="Helical" evidence="10">
    <location>
        <begin position="1068"/>
        <end position="1090"/>
    </location>
</feature>
<evidence type="ECO:0000256" key="6">
    <source>
        <dbReference type="ARBA" id="ARBA00022824"/>
    </source>
</evidence>
<dbReference type="KEGG" id="pmal:PMUG01_14045100"/>
<keyword evidence="7 10" id="KW-1133">Transmembrane helix</keyword>
<gene>
    <name evidence="13" type="primary">EMC1</name>
    <name evidence="13" type="ORF">PMUG01_14045100</name>
</gene>
<dbReference type="Pfam" id="PF07774">
    <property type="entry name" value="EMC1_C"/>
    <property type="match status" value="1"/>
</dbReference>
<dbReference type="InterPro" id="IPR026895">
    <property type="entry name" value="EMC1"/>
</dbReference>
<keyword evidence="14" id="KW-1185">Reference proteome</keyword>
<keyword evidence="5 11" id="KW-0732">Signal</keyword>
<dbReference type="EMBL" id="LT594635">
    <property type="protein sequence ID" value="SCP03394.1"/>
    <property type="molecule type" value="Genomic_DNA"/>
</dbReference>
<evidence type="ECO:0000256" key="10">
    <source>
        <dbReference type="SAM" id="Phobius"/>
    </source>
</evidence>
<accession>A0A1D3TEL6</accession>
<evidence type="ECO:0000256" key="11">
    <source>
        <dbReference type="SAM" id="SignalP"/>
    </source>
</evidence>
<dbReference type="PANTHER" id="PTHR21573">
    <property type="entry name" value="ER MEMBRANE PROTEIN COMPLEX SUBUNIT 1"/>
    <property type="match status" value="1"/>
</dbReference>
<reference evidence="13 14" key="1">
    <citation type="submission" date="2016-06" db="EMBL/GenBank/DDBJ databases">
        <authorList>
            <consortium name="Pathogen Informatics"/>
        </authorList>
    </citation>
    <scope>NUCLEOTIDE SEQUENCE [LARGE SCALE GENOMIC DNA]</scope>
</reference>
<dbReference type="OrthoDB" id="28092at2759"/>
<evidence type="ECO:0000256" key="2">
    <source>
        <dbReference type="ARBA" id="ARBA00007904"/>
    </source>
</evidence>
<dbReference type="InterPro" id="IPR011678">
    <property type="entry name" value="EMC1_C"/>
</dbReference>
<feature type="signal peptide" evidence="11">
    <location>
        <begin position="1"/>
        <end position="19"/>
    </location>
</feature>
<evidence type="ECO:0000256" key="5">
    <source>
        <dbReference type="ARBA" id="ARBA00022729"/>
    </source>
</evidence>
<comment type="subcellular location">
    <subcellularLocation>
        <location evidence="1">Endoplasmic reticulum membrane</location>
        <topology evidence="1">Single-pass type I membrane protein</topology>
    </subcellularLocation>
</comment>
<dbReference type="GeneID" id="39871762"/>
<dbReference type="GO" id="GO:0034975">
    <property type="term" value="P:protein folding in endoplasmic reticulum"/>
    <property type="evidence" value="ECO:0007669"/>
    <property type="project" value="TreeGrafter"/>
</dbReference>
<evidence type="ECO:0000256" key="1">
    <source>
        <dbReference type="ARBA" id="ARBA00004115"/>
    </source>
</evidence>
<keyword evidence="9" id="KW-0325">Glycoprotein</keyword>
<comment type="similarity">
    <text evidence="2">Belongs to the EMC1 family.</text>
</comment>
<evidence type="ECO:0000256" key="9">
    <source>
        <dbReference type="ARBA" id="ARBA00023180"/>
    </source>
</evidence>
<keyword evidence="8 10" id="KW-0472">Membrane</keyword>
<proteinExistence type="inferred from homology"/>
<name>A0A1D3TEL6_PLAMA</name>
<dbReference type="OMA" id="IFAIHLY"/>
<keyword evidence="6" id="KW-0256">Endoplasmic reticulum</keyword>
<feature type="domain" description="ER membrane protein complex subunit 1 C-terminal" evidence="12">
    <location>
        <begin position="906"/>
        <end position="1100"/>
    </location>
</feature>
<dbReference type="VEuPathDB" id="PlasmoDB:PmUG01_14045100"/>
<feature type="chain" id="PRO_5008921456" description="ER membrane protein complex subunit 1" evidence="11">
    <location>
        <begin position="20"/>
        <end position="1101"/>
    </location>
</feature>
<dbReference type="Proteomes" id="UP000219813">
    <property type="component" value="Chromosome 14"/>
</dbReference>
<evidence type="ECO:0000313" key="13">
    <source>
        <dbReference type="EMBL" id="SCP03394.1"/>
    </source>
</evidence>
<evidence type="ECO:0000256" key="7">
    <source>
        <dbReference type="ARBA" id="ARBA00022989"/>
    </source>
</evidence>
<protein>
    <recommendedName>
        <fullName evidence="3">ER membrane protein complex subunit 1</fullName>
    </recommendedName>
</protein>
<dbReference type="GO" id="GO:0072546">
    <property type="term" value="C:EMC complex"/>
    <property type="evidence" value="ECO:0007669"/>
    <property type="project" value="InterPro"/>
</dbReference>
<evidence type="ECO:0000313" key="14">
    <source>
        <dbReference type="Proteomes" id="UP000219813"/>
    </source>
</evidence>
<dbReference type="AlphaFoldDB" id="A0A1D3TEL6"/>
<keyword evidence="4 10" id="KW-0812">Transmembrane</keyword>